<evidence type="ECO:0000313" key="13">
    <source>
        <dbReference type="Proteomes" id="UP000193144"/>
    </source>
</evidence>
<feature type="transmembrane region" description="Helical" evidence="11">
    <location>
        <begin position="699"/>
        <end position="717"/>
    </location>
</feature>
<name>A0A1Y2A650_9PLEO</name>
<feature type="transmembrane region" description="Helical" evidence="11">
    <location>
        <begin position="1002"/>
        <end position="1021"/>
    </location>
</feature>
<keyword evidence="9 11" id="KW-0472">Membrane</keyword>
<dbReference type="GO" id="GO:0006506">
    <property type="term" value="P:GPI anchor biosynthetic process"/>
    <property type="evidence" value="ECO:0007669"/>
    <property type="project" value="UniProtKB-UniPathway"/>
</dbReference>
<dbReference type="EMBL" id="MCFA01000009">
    <property type="protein sequence ID" value="ORY17996.1"/>
    <property type="molecule type" value="Genomic_DNA"/>
</dbReference>
<keyword evidence="7" id="KW-0256">Endoplasmic reticulum</keyword>
<dbReference type="InterPro" id="IPR017850">
    <property type="entry name" value="Alkaline_phosphatase_core_sf"/>
</dbReference>
<dbReference type="InterPro" id="IPR002591">
    <property type="entry name" value="Phosphodiest/P_Trfase"/>
</dbReference>
<dbReference type="InterPro" id="IPR039524">
    <property type="entry name" value="PIGO/GPI13"/>
</dbReference>
<feature type="transmembrane region" description="Helical" evidence="11">
    <location>
        <begin position="507"/>
        <end position="527"/>
    </location>
</feature>
<feature type="transmembrane region" description="Helical" evidence="11">
    <location>
        <begin position="53"/>
        <end position="75"/>
    </location>
</feature>
<evidence type="ECO:0000256" key="6">
    <source>
        <dbReference type="ARBA" id="ARBA00022692"/>
    </source>
</evidence>
<feature type="transmembrane region" description="Helical" evidence="11">
    <location>
        <begin position="772"/>
        <end position="794"/>
    </location>
</feature>
<proteinExistence type="inferred from homology"/>
<feature type="transmembrane region" description="Helical" evidence="11">
    <location>
        <begin position="729"/>
        <end position="752"/>
    </location>
</feature>
<accession>A0A1Y2A650</accession>
<dbReference type="GO" id="GO:0051377">
    <property type="term" value="F:mannose-ethanolamine phosphotransferase activity"/>
    <property type="evidence" value="ECO:0007669"/>
    <property type="project" value="InterPro"/>
</dbReference>
<dbReference type="OrthoDB" id="272139at2759"/>
<dbReference type="UniPathway" id="UPA00196"/>
<feature type="transmembrane region" description="Helical" evidence="11">
    <location>
        <begin position="927"/>
        <end position="950"/>
    </location>
</feature>
<evidence type="ECO:0000256" key="5">
    <source>
        <dbReference type="ARBA" id="ARBA00022679"/>
    </source>
</evidence>
<dbReference type="GO" id="GO:0005789">
    <property type="term" value="C:endoplasmic reticulum membrane"/>
    <property type="evidence" value="ECO:0007669"/>
    <property type="project" value="UniProtKB-SubCell"/>
</dbReference>
<protein>
    <submittedName>
        <fullName evidence="12">Uncharacterized protein</fullName>
    </submittedName>
</protein>
<evidence type="ECO:0000256" key="1">
    <source>
        <dbReference type="ARBA" id="ARBA00004477"/>
    </source>
</evidence>
<feature type="transmembrane region" description="Helical" evidence="11">
    <location>
        <begin position="601"/>
        <end position="623"/>
    </location>
</feature>
<comment type="subcellular location">
    <subcellularLocation>
        <location evidence="1">Endoplasmic reticulum membrane</location>
        <topology evidence="1">Multi-pass membrane protein</topology>
    </subcellularLocation>
</comment>
<dbReference type="CDD" id="cd16023">
    <property type="entry name" value="GPI_EPT_3"/>
    <property type="match status" value="1"/>
</dbReference>
<evidence type="ECO:0000256" key="8">
    <source>
        <dbReference type="ARBA" id="ARBA00022989"/>
    </source>
</evidence>
<keyword evidence="6 11" id="KW-0812">Transmembrane</keyword>
<reference evidence="12 13" key="1">
    <citation type="submission" date="2016-07" db="EMBL/GenBank/DDBJ databases">
        <title>Pervasive Adenine N6-methylation of Active Genes in Fungi.</title>
        <authorList>
            <consortium name="DOE Joint Genome Institute"/>
            <person name="Mondo S.J."/>
            <person name="Dannebaum R.O."/>
            <person name="Kuo R.C."/>
            <person name="Labutti K."/>
            <person name="Haridas S."/>
            <person name="Kuo A."/>
            <person name="Salamov A."/>
            <person name="Ahrendt S.R."/>
            <person name="Lipzen A."/>
            <person name="Sullivan W."/>
            <person name="Andreopoulos W.B."/>
            <person name="Clum A."/>
            <person name="Lindquist E."/>
            <person name="Daum C."/>
            <person name="Ramamoorthy G.K."/>
            <person name="Gryganskyi A."/>
            <person name="Culley D."/>
            <person name="Magnuson J.K."/>
            <person name="James T.Y."/>
            <person name="O'Malley M.A."/>
            <person name="Stajich J.E."/>
            <person name="Spatafora J.W."/>
            <person name="Visel A."/>
            <person name="Grigoriev I.V."/>
        </authorList>
    </citation>
    <scope>NUCLEOTIDE SEQUENCE [LARGE SCALE GENOMIC DNA]</scope>
    <source>
        <strain evidence="12 13">CBS 115471</strain>
    </source>
</reference>
<evidence type="ECO:0000256" key="2">
    <source>
        <dbReference type="ARBA" id="ARBA00004687"/>
    </source>
</evidence>
<evidence type="ECO:0000256" key="9">
    <source>
        <dbReference type="ARBA" id="ARBA00023136"/>
    </source>
</evidence>
<dbReference type="Proteomes" id="UP000193144">
    <property type="component" value="Unassembled WGS sequence"/>
</dbReference>
<keyword evidence="4" id="KW-0337">GPI-anchor biosynthesis</keyword>
<feature type="transmembrane region" description="Helical" evidence="11">
    <location>
        <begin position="971"/>
        <end position="990"/>
    </location>
</feature>
<dbReference type="PANTHER" id="PTHR23071">
    <property type="entry name" value="PHOSPHATIDYLINOSITOL GLYCAN"/>
    <property type="match status" value="1"/>
</dbReference>
<comment type="caution">
    <text evidence="12">The sequence shown here is derived from an EMBL/GenBank/DDBJ whole genome shotgun (WGS) entry which is preliminary data.</text>
</comment>
<feature type="transmembrane region" description="Helical" evidence="11">
    <location>
        <begin position="629"/>
        <end position="646"/>
    </location>
</feature>
<evidence type="ECO:0000256" key="3">
    <source>
        <dbReference type="ARBA" id="ARBA00008695"/>
    </source>
</evidence>
<dbReference type="Pfam" id="PF01663">
    <property type="entry name" value="Phosphodiest"/>
    <property type="match status" value="1"/>
</dbReference>
<evidence type="ECO:0000256" key="4">
    <source>
        <dbReference type="ARBA" id="ARBA00022502"/>
    </source>
</evidence>
<dbReference type="STRING" id="1231657.A0A1Y2A650"/>
<keyword evidence="8 11" id="KW-1133">Transmembrane helix</keyword>
<gene>
    <name evidence="12" type="ORF">BCR34DRAFT_610603</name>
</gene>
<dbReference type="SUPFAM" id="SSF53649">
    <property type="entry name" value="Alkaline phosphatase-like"/>
    <property type="match status" value="1"/>
</dbReference>
<feature type="transmembrane region" description="Helical" evidence="11">
    <location>
        <begin position="836"/>
        <end position="867"/>
    </location>
</feature>
<comment type="similarity">
    <text evidence="3">Belongs to the PIGG/PIGN/PIGO family. PIGO subfamily.</text>
</comment>
<dbReference type="Gene3D" id="3.40.720.10">
    <property type="entry name" value="Alkaline Phosphatase, subunit A"/>
    <property type="match status" value="1"/>
</dbReference>
<feature type="transmembrane region" description="Helical" evidence="11">
    <location>
        <begin position="658"/>
        <end position="676"/>
    </location>
</feature>
<dbReference type="AlphaFoldDB" id="A0A1Y2A650"/>
<comment type="pathway">
    <text evidence="2">Glycolipid biosynthesis; glycosylphosphatidylinositol-anchor biosynthesis.</text>
</comment>
<keyword evidence="10" id="KW-0325">Glycoprotein</keyword>
<feature type="transmembrane region" description="Helical" evidence="11">
    <location>
        <begin position="566"/>
        <end position="589"/>
    </location>
</feature>
<keyword evidence="13" id="KW-1185">Reference proteome</keyword>
<feature type="transmembrane region" description="Helical" evidence="11">
    <location>
        <begin position="539"/>
        <end position="560"/>
    </location>
</feature>
<evidence type="ECO:0000313" key="12">
    <source>
        <dbReference type="EMBL" id="ORY17996.1"/>
    </source>
</evidence>
<evidence type="ECO:0000256" key="11">
    <source>
        <dbReference type="SAM" id="Phobius"/>
    </source>
</evidence>
<evidence type="ECO:0000256" key="7">
    <source>
        <dbReference type="ARBA" id="ARBA00022824"/>
    </source>
</evidence>
<evidence type="ECO:0000256" key="10">
    <source>
        <dbReference type="ARBA" id="ARBA00023180"/>
    </source>
</evidence>
<dbReference type="PANTHER" id="PTHR23071:SF1">
    <property type="entry name" value="GPI ETHANOLAMINE PHOSPHATE TRANSFERASE 3"/>
    <property type="match status" value="1"/>
</dbReference>
<sequence>MEDGEPLPSYEGIAAAFAKAKAEKEREEAQGLKGRSADAAAANKLGEVHFKAAHGLIVAFFSWILILHVLGIYLFTSGFLLTRLVLDQKSECSVPPVELSHAYTPGSSEAGCWHPRTFKKAIVIIVDALRYDFTVPFHPTGSEQPHYFHNAIPVLYETAVNNPNNAFLLPFIADPPTTTLQRLKGLTTGTLPTFIDAGSNFAGTAIEEDNLVAQLRNASRRLVHLGDDTWHALFPGYFDPNLTRAYDSFNVWDLHTLDNGVNEHIFPLLHPSNTSKWDVIFGHYLGVDHAGHRYGPDHPAMTAKLNQMDGVIRKMIDQVDDSTLLVVMGDHGMDAKGDHGGESDDEIQAALWMYSKQRLFGRSSPAYRTPPATAKERPVAQIDLVSTLSLLLGMPVPFNNLGAPIEEAFIGAKGDDYANLARVNRLTAAQIHRYQHDYALARGLDESLRASSLSLWKAAAETWDKVSATKKPTRDQFKAAVQTFSAYQVETLSICRALWARFDIPRMLHGVEVLVFTLIILAIYARGLQGDRTELTPALLVRGLAGAVLGAVVGAGFGFAVPDLPLAHTLVYCTSVGGAVGMGTAFWYIRRRLSSPLPNTIWGWVSVIFTLALSVGFAANSFTIWEDEILLHFLCTFGVLTMISSFRQKNTIDRALGVYHSILFIVLTRVASLSRLCREEQMPYCKSTYYASTTSSTSAMWQLAIPYAVAFLLPNFIRSYYKGTRSHQGSAVLWIDFALRFGLLLSAAYWTIDAADDGEWYPGYSEMLKTTKIIIAQITFAIALAFGYSTFSWAKPLLTIETKARGSEESAGQVVADGGTSSITILGYANVHGSRYALLITMWMLAIFLVQKPMGAGAIGIAAWQIFSLFEIMDTNKLSDTPIGPVVLGLLGSFHFFKTGHQATLSSIQWESAFIPLRAIKYPWSPLLVILNEFGAQILCAVAVPAIVLWKQPPKKKGLLGDVAKAMATHLLFYAVINLATTMWAGHLRRHLMLYRIFNPRFMVGAVVLLVVDVVGIFIAIGGTRWSFLSVAEVFGWT</sequence>
<organism evidence="12 13">
    <name type="scientific">Clohesyomyces aquaticus</name>
    <dbReference type="NCBI Taxonomy" id="1231657"/>
    <lineage>
        <taxon>Eukaryota</taxon>
        <taxon>Fungi</taxon>
        <taxon>Dikarya</taxon>
        <taxon>Ascomycota</taxon>
        <taxon>Pezizomycotina</taxon>
        <taxon>Dothideomycetes</taxon>
        <taxon>Pleosporomycetidae</taxon>
        <taxon>Pleosporales</taxon>
        <taxon>Lindgomycetaceae</taxon>
        <taxon>Clohesyomyces</taxon>
    </lineage>
</organism>
<dbReference type="InterPro" id="IPR037675">
    <property type="entry name" value="PIG-O_N"/>
</dbReference>
<keyword evidence="5" id="KW-0808">Transferase</keyword>